<dbReference type="InterPro" id="IPR013097">
    <property type="entry name" value="Dabb"/>
</dbReference>
<accession>A0A6A5Z6I6</accession>
<dbReference type="PROSITE" id="PS51502">
    <property type="entry name" value="S_R_A_B_BARREL"/>
    <property type="match status" value="1"/>
</dbReference>
<dbReference type="InterPro" id="IPR044662">
    <property type="entry name" value="HS1/DABB1-like"/>
</dbReference>
<dbReference type="PANTHER" id="PTHR33178">
    <property type="match status" value="1"/>
</dbReference>
<protein>
    <recommendedName>
        <fullName evidence="2">Stress-response A/B barrel domain-containing protein</fullName>
    </recommendedName>
</protein>
<evidence type="ECO:0000313" key="3">
    <source>
        <dbReference type="EMBL" id="KAF2114663.1"/>
    </source>
</evidence>
<dbReference type="OrthoDB" id="1601230at2759"/>
<proteinExistence type="predicted"/>
<reference evidence="3" key="1">
    <citation type="journal article" date="2020" name="Stud. Mycol.">
        <title>101 Dothideomycetes genomes: a test case for predicting lifestyles and emergence of pathogens.</title>
        <authorList>
            <person name="Haridas S."/>
            <person name="Albert R."/>
            <person name="Binder M."/>
            <person name="Bloem J."/>
            <person name="Labutti K."/>
            <person name="Salamov A."/>
            <person name="Andreopoulos B."/>
            <person name="Baker S."/>
            <person name="Barry K."/>
            <person name="Bills G."/>
            <person name="Bluhm B."/>
            <person name="Cannon C."/>
            <person name="Castanera R."/>
            <person name="Culley D."/>
            <person name="Daum C."/>
            <person name="Ezra D."/>
            <person name="Gonzalez J."/>
            <person name="Henrissat B."/>
            <person name="Kuo A."/>
            <person name="Liang C."/>
            <person name="Lipzen A."/>
            <person name="Lutzoni F."/>
            <person name="Magnuson J."/>
            <person name="Mondo S."/>
            <person name="Nolan M."/>
            <person name="Ohm R."/>
            <person name="Pangilinan J."/>
            <person name="Park H.-J."/>
            <person name="Ramirez L."/>
            <person name="Alfaro M."/>
            <person name="Sun H."/>
            <person name="Tritt A."/>
            <person name="Yoshinaga Y."/>
            <person name="Zwiers L.-H."/>
            <person name="Turgeon B."/>
            <person name="Goodwin S."/>
            <person name="Spatafora J."/>
            <person name="Crous P."/>
            <person name="Grigoriev I."/>
        </authorList>
    </citation>
    <scope>NUCLEOTIDE SEQUENCE</scope>
    <source>
        <strain evidence="3">CBS 627.86</strain>
    </source>
</reference>
<evidence type="ECO:0000313" key="4">
    <source>
        <dbReference type="Proteomes" id="UP000799770"/>
    </source>
</evidence>
<keyword evidence="4" id="KW-1185">Reference proteome</keyword>
<organism evidence="3 4">
    <name type="scientific">Lophiotrema nucula</name>
    <dbReference type="NCBI Taxonomy" id="690887"/>
    <lineage>
        <taxon>Eukaryota</taxon>
        <taxon>Fungi</taxon>
        <taxon>Dikarya</taxon>
        <taxon>Ascomycota</taxon>
        <taxon>Pezizomycotina</taxon>
        <taxon>Dothideomycetes</taxon>
        <taxon>Pleosporomycetidae</taxon>
        <taxon>Pleosporales</taxon>
        <taxon>Lophiotremataceae</taxon>
        <taxon>Lophiotrema</taxon>
    </lineage>
</organism>
<evidence type="ECO:0000259" key="2">
    <source>
        <dbReference type="PROSITE" id="PS51502"/>
    </source>
</evidence>
<dbReference type="SMART" id="SM00886">
    <property type="entry name" value="Dabb"/>
    <property type="match status" value="1"/>
</dbReference>
<dbReference type="PANTHER" id="PTHR33178:SF10">
    <property type="entry name" value="STRESS-RESPONSE A_B BARREL DOMAIN-CONTAINING PROTEIN"/>
    <property type="match status" value="1"/>
</dbReference>
<feature type="domain" description="Stress-response A/B barrel" evidence="2">
    <location>
        <begin position="3"/>
        <end position="105"/>
    </location>
</feature>
<dbReference type="AlphaFoldDB" id="A0A6A5Z6I6"/>
<dbReference type="Proteomes" id="UP000799770">
    <property type="component" value="Unassembled WGS sequence"/>
</dbReference>
<dbReference type="EMBL" id="ML977325">
    <property type="protein sequence ID" value="KAF2114663.1"/>
    <property type="molecule type" value="Genomic_DNA"/>
</dbReference>
<gene>
    <name evidence="3" type="ORF">BDV96DRAFT_494718</name>
</gene>
<dbReference type="SUPFAM" id="SSF54909">
    <property type="entry name" value="Dimeric alpha+beta barrel"/>
    <property type="match status" value="1"/>
</dbReference>
<dbReference type="Pfam" id="PF07876">
    <property type="entry name" value="Dabb"/>
    <property type="match status" value="1"/>
</dbReference>
<evidence type="ECO:0000256" key="1">
    <source>
        <dbReference type="ARBA" id="ARBA00011738"/>
    </source>
</evidence>
<dbReference type="InterPro" id="IPR011008">
    <property type="entry name" value="Dimeric_a/b-barrel"/>
</dbReference>
<name>A0A6A5Z6I6_9PLEO</name>
<sequence length="110" mass="12729">MAIIHIVLFEWKPTIHLQQVEEACERMLALREKCIHPSTQKPYIKMSTGGRNNSPEGRASPYTHGFVVEFESDKDRDYYLNKDPAHLAFVESILPILQNNKVLDFVPEVF</sequence>
<comment type="subunit">
    <text evidence="1">Homodimer.</text>
</comment>
<dbReference type="Gene3D" id="3.30.70.100">
    <property type="match status" value="1"/>
</dbReference>